<name>V7I8F7_9CLOT</name>
<dbReference type="AlphaFoldDB" id="V7I8F7"/>
<protein>
    <submittedName>
        <fullName evidence="3">Transposase</fullName>
    </submittedName>
</protein>
<evidence type="ECO:0000313" key="4">
    <source>
        <dbReference type="Proteomes" id="UP000017747"/>
    </source>
</evidence>
<dbReference type="InterPro" id="IPR025668">
    <property type="entry name" value="Tnp_DDE_dom"/>
</dbReference>
<dbReference type="NCBIfam" id="NF033578">
    <property type="entry name" value="transpos_IS5_1"/>
    <property type="match status" value="1"/>
</dbReference>
<dbReference type="STRING" id="994573.T472_0200935"/>
<reference evidence="3 4" key="1">
    <citation type="journal article" date="2014" name="Genome Announc.">
        <title>Genome Sequence of Youngiibacter fragilis, the Type Strain of the Genus Youngiibacter.</title>
        <authorList>
            <person name="Wawrik C.B."/>
            <person name="Callaghan A.V."/>
            <person name="Stamps B.W."/>
            <person name="Wawrik B."/>
        </authorList>
    </citation>
    <scope>NUCLEOTIDE SEQUENCE [LARGE SCALE GENOMIC DNA]</scope>
    <source>
        <strain evidence="3 4">232.1</strain>
    </source>
</reference>
<keyword evidence="4" id="KW-1185">Reference proteome</keyword>
<feature type="domain" description="Transposase InsH N-terminal" evidence="1">
    <location>
        <begin position="25"/>
        <end position="115"/>
    </location>
</feature>
<dbReference type="InterPro" id="IPR047710">
    <property type="entry name" value="Transpos_IS5-like"/>
</dbReference>
<dbReference type="RefSeq" id="WP_023383498.1">
    <property type="nucleotide sequence ID" value="NZ_AXUN02000013.1"/>
</dbReference>
<comment type="caution">
    <text evidence="3">The sequence shown here is derived from an EMBL/GenBank/DDBJ whole genome shotgun (WGS) entry which is preliminary data.</text>
</comment>
<evidence type="ECO:0000313" key="3">
    <source>
        <dbReference type="EMBL" id="ETA82485.1"/>
    </source>
</evidence>
<proteinExistence type="predicted"/>
<dbReference type="InterPro" id="IPR008490">
    <property type="entry name" value="Transposase_InsH_N"/>
</dbReference>
<dbReference type="PANTHER" id="PTHR33803:SF3">
    <property type="entry name" value="BLL1974 PROTEIN"/>
    <property type="match status" value="1"/>
</dbReference>
<dbReference type="EMBL" id="AXUN02000013">
    <property type="protein sequence ID" value="ETA82485.1"/>
    <property type="molecule type" value="Genomic_DNA"/>
</dbReference>
<feature type="domain" description="Transposase DDE" evidence="2">
    <location>
        <begin position="356"/>
        <end position="445"/>
    </location>
</feature>
<dbReference type="PANTHER" id="PTHR33803">
    <property type="entry name" value="IS1478 TRANSPOSASE"/>
    <property type="match status" value="1"/>
</dbReference>
<dbReference type="PATRIC" id="fig|994573.3.peg.169"/>
<dbReference type="Pfam" id="PF05598">
    <property type="entry name" value="DUF772"/>
    <property type="match status" value="1"/>
</dbReference>
<sequence length="483" mass="56448">MYKFKSKQISFSDFGQPVGMEMNPENRWIIKADSIPWAEIELKYARLFANRKGNVAKPLHLALGALIIQLEYGFSDEETALMIQENPYLQYFCGFAKYEYKLPFDPSLMVHFRKRLTPAIVGEINEMIIKHAIKEESKDDDDDSSHGPRISTENEGTLIVDATCAPSYIKYPQDIELLNQARENTEEMITELHDPKDGRKPRTYKKQARKDYLTMVRKKKKSQIEIRMGIRKQLQYLERNLKSIDTMLEGGKTLSPKWQKRLRTIRTLVEQQRYMFDNRTHSVTDRIVSLSQPYLRPIVRGKVKAPLEFGAKLDISVCDGFTRLENQSFDSYNEANLLKSAIERYFERTGKYPERVLADKIYRNRDNLTYCKEHGIRLSGPALGRPKKNEKPDRKQDYKDNCERVEVERKFSLAKLKCDLGKIYTRLAETTESVLALSILVVNLKKICHDFFALLFRIFMTSGYRRKIGICSVPLMHYKTKEW</sequence>
<dbReference type="Pfam" id="PF13586">
    <property type="entry name" value="DDE_Tnp_1_2"/>
    <property type="match status" value="1"/>
</dbReference>
<evidence type="ECO:0000259" key="2">
    <source>
        <dbReference type="Pfam" id="PF13586"/>
    </source>
</evidence>
<evidence type="ECO:0000259" key="1">
    <source>
        <dbReference type="Pfam" id="PF05598"/>
    </source>
</evidence>
<dbReference type="Proteomes" id="UP000017747">
    <property type="component" value="Unassembled WGS sequence"/>
</dbReference>
<gene>
    <name evidence="3" type="ORF">T472_0200935</name>
</gene>
<accession>V7I8F7</accession>
<dbReference type="eggNOG" id="COG3039">
    <property type="taxonomic scope" value="Bacteria"/>
</dbReference>
<organism evidence="3 4">
    <name type="scientific">Youngiibacter fragilis 232.1</name>
    <dbReference type="NCBI Taxonomy" id="994573"/>
    <lineage>
        <taxon>Bacteria</taxon>
        <taxon>Bacillati</taxon>
        <taxon>Bacillota</taxon>
        <taxon>Clostridia</taxon>
        <taxon>Eubacteriales</taxon>
        <taxon>Clostridiaceae</taxon>
        <taxon>Youngiibacter</taxon>
    </lineage>
</organism>